<evidence type="ECO:0000259" key="5">
    <source>
        <dbReference type="PROSITE" id="PS51782"/>
    </source>
</evidence>
<feature type="compositionally biased region" description="Polar residues" evidence="3">
    <location>
        <begin position="276"/>
        <end position="285"/>
    </location>
</feature>
<feature type="compositionally biased region" description="Polar residues" evidence="3">
    <location>
        <begin position="135"/>
        <end position="145"/>
    </location>
</feature>
<dbReference type="Gene3D" id="3.10.350.10">
    <property type="entry name" value="LysM domain"/>
    <property type="match status" value="1"/>
</dbReference>
<keyword evidence="4" id="KW-1133">Transmembrane helix</keyword>
<sequence length="891" mass="95103">MFLLVGCPVALYAMGGSPIPDRIPSWEEVHATLMRQDTDQSVFLATMFLICWGAWCLFIVTVCAEAINYLAGRSRPTVPRTVLPLQHLVRDLVATATLTFSAAASLATSTSASAAAHTHAATEIHNAAVPELGSHHQSSPRQDTPPQDPTEPEWTPLLANEPTAQPKPDQAAWQTHVVKRGETLWDLARRTYGSGDRYPKIFKKSRGIDQPDGLPALTDPDILHPGQRIRLPRPGAPNAAPSPSRAATPRASAHSAPSEQGKQSGTRTPAPPGSRSGKSTASSVRSPVVAPPADHSVSPVPAVPNDQDDAGSPLAISLPSGSRIGFGLAAALSVAVAATRLHRRRRRPLKSDPDSSVYIPEPPIAAPVLKARKAHLDTYVDREVPVPSDPELVREDLLTPEPDHLIVGTRDGQGVTVPLAGLSLGLSGDGAHAAARAITTELLAKAHRYRAEVVIPQADAQALFPGDDITDLSTALEGLIIKPSLSEAINHLEAELLHRGRVLEATEQPDVAALRADDPAEPLPTVLLVASIPANNARVQALTTLGCRFAIGVLALGPWTSGTSVELASDATVTGTHGLNAARFTGARLFHLTTGDAADMLRTIRTATGTETAVASWPTNADDPQPVPELHPAVTIVPPPRLSDEAPGPPVRLEVLGDVLLGTADGPIKTGLRQRARDLLAYLALHPDGVTRDRACADLWPDDSPGSIVSTFNTAVTNIRSVLRTATGLSGPMYVICSGSRYRIDPDVIDVDLWQLTTALADAQQATDDAARIRALTLVADRCGGEFASGLTQQWAEVQREHLRRVVGDALTELVRLLEEDDPEQALTVLEQAITRDPYAEPLYRDVMRLQIRLDRPEAVRRTYGLLSSRLAELDAEPDAETCRIVNSSTQ</sequence>
<dbReference type="PROSITE" id="PS51782">
    <property type="entry name" value="LYSM"/>
    <property type="match status" value="1"/>
</dbReference>
<dbReference type="PANTHER" id="PTHR35807:SF2">
    <property type="entry name" value="TRANSCRIPTIONAL ACTIVATOR DOMAIN"/>
    <property type="match status" value="1"/>
</dbReference>
<dbReference type="Pfam" id="PF01476">
    <property type="entry name" value="LysM"/>
    <property type="match status" value="1"/>
</dbReference>
<evidence type="ECO:0000256" key="4">
    <source>
        <dbReference type="SAM" id="Phobius"/>
    </source>
</evidence>
<dbReference type="SMART" id="SM00862">
    <property type="entry name" value="Trans_reg_C"/>
    <property type="match status" value="1"/>
</dbReference>
<comment type="similarity">
    <text evidence="1">Belongs to the AfsR/DnrI/RedD regulatory family.</text>
</comment>
<feature type="compositionally biased region" description="Low complexity" evidence="3">
    <location>
        <begin position="232"/>
        <end position="258"/>
    </location>
</feature>
<dbReference type="InterPro" id="IPR036388">
    <property type="entry name" value="WH-like_DNA-bd_sf"/>
</dbReference>
<protein>
    <submittedName>
        <fullName evidence="6">BTAD domain-containing putative transcriptional regulator</fullName>
    </submittedName>
</protein>
<dbReference type="SMART" id="SM00257">
    <property type="entry name" value="LysM"/>
    <property type="match status" value="1"/>
</dbReference>
<dbReference type="SUPFAM" id="SSF48452">
    <property type="entry name" value="TPR-like"/>
    <property type="match status" value="1"/>
</dbReference>
<evidence type="ECO:0000313" key="6">
    <source>
        <dbReference type="EMBL" id="MFA1557088.1"/>
    </source>
</evidence>
<dbReference type="PANTHER" id="PTHR35807">
    <property type="entry name" value="TRANSCRIPTIONAL REGULATOR REDD-RELATED"/>
    <property type="match status" value="1"/>
</dbReference>
<dbReference type="InterPro" id="IPR018392">
    <property type="entry name" value="LysM"/>
</dbReference>
<feature type="transmembrane region" description="Helical" evidence="4">
    <location>
        <begin position="42"/>
        <end position="67"/>
    </location>
</feature>
<keyword evidence="2" id="KW-0238">DNA-binding</keyword>
<dbReference type="EMBL" id="JAXCEH010000019">
    <property type="protein sequence ID" value="MFA1557088.1"/>
    <property type="molecule type" value="Genomic_DNA"/>
</dbReference>
<reference evidence="6 7" key="1">
    <citation type="submission" date="2023-11" db="EMBL/GenBank/DDBJ databases">
        <title>Actinomadura monticuli sp. nov., isolated from volcanic ash.</title>
        <authorList>
            <person name="Lee S.D."/>
            <person name="Yang H."/>
            <person name="Kim I.S."/>
        </authorList>
    </citation>
    <scope>NUCLEOTIDE SEQUENCE [LARGE SCALE GENOMIC DNA]</scope>
    <source>
        <strain evidence="6 7">DSM 45346</strain>
    </source>
</reference>
<dbReference type="InterPro" id="IPR011990">
    <property type="entry name" value="TPR-like_helical_dom_sf"/>
</dbReference>
<evidence type="ECO:0000256" key="2">
    <source>
        <dbReference type="ARBA" id="ARBA00023125"/>
    </source>
</evidence>
<feature type="region of interest" description="Disordered" evidence="3">
    <location>
        <begin position="195"/>
        <end position="316"/>
    </location>
</feature>
<evidence type="ECO:0000256" key="3">
    <source>
        <dbReference type="SAM" id="MobiDB-lite"/>
    </source>
</evidence>
<dbReference type="InterPro" id="IPR036779">
    <property type="entry name" value="LysM_dom_sf"/>
</dbReference>
<comment type="caution">
    <text evidence="6">The sequence shown here is derived from an EMBL/GenBank/DDBJ whole genome shotgun (WGS) entry which is preliminary data.</text>
</comment>
<evidence type="ECO:0000313" key="7">
    <source>
        <dbReference type="Proteomes" id="UP001569904"/>
    </source>
</evidence>
<keyword evidence="4" id="KW-0472">Membrane</keyword>
<dbReference type="RefSeq" id="WP_371943836.1">
    <property type="nucleotide sequence ID" value="NZ_JAXCEH010000019.1"/>
</dbReference>
<dbReference type="Gene3D" id="1.10.10.10">
    <property type="entry name" value="Winged helix-like DNA-binding domain superfamily/Winged helix DNA-binding domain"/>
    <property type="match status" value="1"/>
</dbReference>
<dbReference type="Gene3D" id="1.25.40.10">
    <property type="entry name" value="Tetratricopeptide repeat domain"/>
    <property type="match status" value="1"/>
</dbReference>
<dbReference type="InterPro" id="IPR005158">
    <property type="entry name" value="BTAD"/>
</dbReference>
<dbReference type="CDD" id="cd00118">
    <property type="entry name" value="LysM"/>
    <property type="match status" value="1"/>
</dbReference>
<name>A0ABV4R4D4_9ACTN</name>
<keyword evidence="4" id="KW-0812">Transmembrane</keyword>
<evidence type="ECO:0000256" key="1">
    <source>
        <dbReference type="ARBA" id="ARBA00005820"/>
    </source>
</evidence>
<accession>A0ABV4R4D4</accession>
<dbReference type="SMART" id="SM01043">
    <property type="entry name" value="BTAD"/>
    <property type="match status" value="1"/>
</dbReference>
<dbReference type="InterPro" id="IPR001867">
    <property type="entry name" value="OmpR/PhoB-type_DNA-bd"/>
</dbReference>
<gene>
    <name evidence="6" type="ORF">SM436_25715</name>
</gene>
<feature type="domain" description="LysM" evidence="5">
    <location>
        <begin position="174"/>
        <end position="231"/>
    </location>
</feature>
<keyword evidence="7" id="KW-1185">Reference proteome</keyword>
<dbReference type="Pfam" id="PF03704">
    <property type="entry name" value="BTAD"/>
    <property type="match status" value="1"/>
</dbReference>
<dbReference type="Proteomes" id="UP001569904">
    <property type="component" value="Unassembled WGS sequence"/>
</dbReference>
<dbReference type="InterPro" id="IPR051677">
    <property type="entry name" value="AfsR-DnrI-RedD_regulator"/>
</dbReference>
<proteinExistence type="inferred from homology"/>
<feature type="region of interest" description="Disordered" evidence="3">
    <location>
        <begin position="132"/>
        <end position="172"/>
    </location>
</feature>
<organism evidence="6 7">
    <name type="scientific">Actinomadura chokoriensis</name>
    <dbReference type="NCBI Taxonomy" id="454156"/>
    <lineage>
        <taxon>Bacteria</taxon>
        <taxon>Bacillati</taxon>
        <taxon>Actinomycetota</taxon>
        <taxon>Actinomycetes</taxon>
        <taxon>Streptosporangiales</taxon>
        <taxon>Thermomonosporaceae</taxon>
        <taxon>Actinomadura</taxon>
    </lineage>
</organism>